<evidence type="ECO:0000313" key="12">
    <source>
        <dbReference type="Proteomes" id="UP000033533"/>
    </source>
</evidence>
<evidence type="ECO:0000256" key="7">
    <source>
        <dbReference type="ARBA" id="ARBA00023136"/>
    </source>
</evidence>
<feature type="transmembrane region" description="Helical" evidence="8">
    <location>
        <begin position="12"/>
        <end position="32"/>
    </location>
</feature>
<dbReference type="PATRIC" id="fig|1218493.3.peg.1922"/>
<evidence type="ECO:0000256" key="8">
    <source>
        <dbReference type="RuleBase" id="RU363032"/>
    </source>
</evidence>
<feature type="transmembrane region" description="Helical" evidence="8">
    <location>
        <begin position="128"/>
        <end position="147"/>
    </location>
</feature>
<dbReference type="OrthoDB" id="9782004at2"/>
<evidence type="ECO:0000256" key="3">
    <source>
        <dbReference type="ARBA" id="ARBA00022475"/>
    </source>
</evidence>
<dbReference type="InterPro" id="IPR000515">
    <property type="entry name" value="MetI-like"/>
</dbReference>
<dbReference type="Pfam" id="PF00528">
    <property type="entry name" value="BPD_transp_1"/>
    <property type="match status" value="1"/>
</dbReference>
<keyword evidence="3" id="KW-1003">Cell membrane</keyword>
<dbReference type="RefSeq" id="WP_045928780.1">
    <property type="nucleotide sequence ID" value="NZ_CP029477.1"/>
</dbReference>
<dbReference type="EMBL" id="JXBY01000029">
    <property type="protein sequence ID" value="KJY54125.1"/>
    <property type="molecule type" value="Genomic_DNA"/>
</dbReference>
<dbReference type="Proteomes" id="UP000033533">
    <property type="component" value="Unassembled WGS sequence"/>
</dbReference>
<name>A0A0F4L655_9LACO</name>
<protein>
    <submittedName>
        <fullName evidence="10">ABC transporter permease</fullName>
    </submittedName>
    <submittedName>
        <fullName evidence="11">Spermidine/putrescine ABC superfamily ATP binding cassette transporter permease</fullName>
    </submittedName>
</protein>
<evidence type="ECO:0000256" key="4">
    <source>
        <dbReference type="ARBA" id="ARBA00022519"/>
    </source>
</evidence>
<evidence type="ECO:0000256" key="5">
    <source>
        <dbReference type="ARBA" id="ARBA00022692"/>
    </source>
</evidence>
<proteinExistence type="inferred from homology"/>
<reference evidence="11 12" key="1">
    <citation type="submission" date="2014-12" db="EMBL/GenBank/DDBJ databases">
        <title>Comparative genomics of the lactic acid bacteria isolated from the honey bee gut.</title>
        <authorList>
            <person name="Ellegaard K.M."/>
            <person name="Tamarit D."/>
            <person name="Javelind E."/>
            <person name="Olofsson T."/>
            <person name="Andersson S.G."/>
            <person name="Vasquez A."/>
        </authorList>
    </citation>
    <scope>NUCLEOTIDE SEQUENCE [LARGE SCALE GENOMIC DNA]</scope>
    <source>
        <strain evidence="11 12">Biut2</strain>
    </source>
</reference>
<evidence type="ECO:0000256" key="6">
    <source>
        <dbReference type="ARBA" id="ARBA00022989"/>
    </source>
</evidence>
<keyword evidence="13" id="KW-1185">Reference proteome</keyword>
<feature type="transmembrane region" description="Helical" evidence="8">
    <location>
        <begin position="67"/>
        <end position="89"/>
    </location>
</feature>
<feature type="transmembrane region" description="Helical" evidence="8">
    <location>
        <begin position="101"/>
        <end position="122"/>
    </location>
</feature>
<dbReference type="PROSITE" id="PS50928">
    <property type="entry name" value="ABC_TM1"/>
    <property type="match status" value="1"/>
</dbReference>
<dbReference type="GO" id="GO:0005886">
    <property type="term" value="C:plasma membrane"/>
    <property type="evidence" value="ECO:0007669"/>
    <property type="project" value="UniProtKB-SubCell"/>
</dbReference>
<dbReference type="KEGG" id="lkl:DKL58_08965"/>
<dbReference type="PANTHER" id="PTHR43357">
    <property type="entry name" value="INNER MEMBRANE ABC TRANSPORTER PERMEASE PROTEIN YDCV"/>
    <property type="match status" value="1"/>
</dbReference>
<organism evidence="11 12">
    <name type="scientific">Lactobacillus kullabergensis</name>
    <dbReference type="NCBI Taxonomy" id="1218493"/>
    <lineage>
        <taxon>Bacteria</taxon>
        <taxon>Bacillati</taxon>
        <taxon>Bacillota</taxon>
        <taxon>Bacilli</taxon>
        <taxon>Lactobacillales</taxon>
        <taxon>Lactobacillaceae</taxon>
        <taxon>Lactobacillus</taxon>
    </lineage>
</organism>
<dbReference type="GO" id="GO:0055085">
    <property type="term" value="P:transmembrane transport"/>
    <property type="evidence" value="ECO:0007669"/>
    <property type="project" value="InterPro"/>
</dbReference>
<keyword evidence="6 8" id="KW-1133">Transmembrane helix</keyword>
<feature type="transmembrane region" description="Helical" evidence="8">
    <location>
        <begin position="232"/>
        <end position="251"/>
    </location>
</feature>
<comment type="subcellular location">
    <subcellularLocation>
        <location evidence="1">Cell inner membrane</location>
        <topology evidence="1">Multi-pass membrane protein</topology>
    </subcellularLocation>
    <subcellularLocation>
        <location evidence="8">Cell membrane</location>
        <topology evidence="8">Multi-pass membrane protein</topology>
    </subcellularLocation>
</comment>
<comment type="similarity">
    <text evidence="8">Belongs to the binding-protein-dependent transport system permease family.</text>
</comment>
<accession>A0A0F4L655</accession>
<dbReference type="Proteomes" id="UP000246036">
    <property type="component" value="Chromosome"/>
</dbReference>
<evidence type="ECO:0000256" key="2">
    <source>
        <dbReference type="ARBA" id="ARBA00022448"/>
    </source>
</evidence>
<evidence type="ECO:0000259" key="9">
    <source>
        <dbReference type="PROSITE" id="PS50928"/>
    </source>
</evidence>
<dbReference type="EMBL" id="CP029477">
    <property type="protein sequence ID" value="AWM76100.1"/>
    <property type="molecule type" value="Genomic_DNA"/>
</dbReference>
<keyword evidence="2 8" id="KW-0813">Transport</keyword>
<dbReference type="InterPro" id="IPR035906">
    <property type="entry name" value="MetI-like_sf"/>
</dbReference>
<dbReference type="Gene3D" id="1.10.3720.10">
    <property type="entry name" value="MetI-like"/>
    <property type="match status" value="1"/>
</dbReference>
<keyword evidence="7 8" id="KW-0472">Membrane</keyword>
<evidence type="ECO:0000313" key="13">
    <source>
        <dbReference type="Proteomes" id="UP000246036"/>
    </source>
</evidence>
<dbReference type="CDD" id="cd06261">
    <property type="entry name" value="TM_PBP2"/>
    <property type="match status" value="1"/>
</dbReference>
<dbReference type="AlphaFoldDB" id="A0A0F4L655"/>
<evidence type="ECO:0000313" key="11">
    <source>
        <dbReference type="EMBL" id="KJY54125.1"/>
    </source>
</evidence>
<reference evidence="10 13" key="2">
    <citation type="submission" date="2018-05" db="EMBL/GenBank/DDBJ databases">
        <title>Reference genomes for bee gut microbiota database.</title>
        <authorList>
            <person name="Ellegaard K.M."/>
        </authorList>
    </citation>
    <scope>NUCLEOTIDE SEQUENCE [LARGE SCALE GENOMIC DNA]</scope>
    <source>
        <strain evidence="10 13">ESL0186</strain>
    </source>
</reference>
<evidence type="ECO:0000313" key="10">
    <source>
        <dbReference type="EMBL" id="AWM76100.1"/>
    </source>
</evidence>
<dbReference type="HOGENOM" id="CLU_016047_3_1_9"/>
<gene>
    <name evidence="10" type="ORF">DKL58_08965</name>
    <name evidence="11" type="ORF">JF76_18340</name>
</gene>
<dbReference type="STRING" id="1218493.JF76_18340"/>
<sequence length="262" mass="28959">MLDRKNKTLTVISIIILALIMLPLILVVITSFNTQSSISLPITGFTLSWYSNIFQQPDFIAGFESSLIVALIASISALVIGIPAVYALTRYNIHHAAWFQSFFLSPTLIPEIVIGFALYQAAVITMRIPVFIGLIVGHFLLCLPYVIRLITASMLLMDSHIEEAGWICGCSRKKGFFLIVLPNIKASIIAAFMMCFINSFNNIPVSLFMSGPSLTMLPPAILNYLQNNYDPTVSAISVLLMIFTALMMFLVEKAIGIKNITK</sequence>
<keyword evidence="5 8" id="KW-0812">Transmembrane</keyword>
<dbReference type="PANTHER" id="PTHR43357:SF4">
    <property type="entry name" value="INNER MEMBRANE ABC TRANSPORTER PERMEASE PROTEIN YDCV"/>
    <property type="match status" value="1"/>
</dbReference>
<dbReference type="SUPFAM" id="SSF161098">
    <property type="entry name" value="MetI-like"/>
    <property type="match status" value="1"/>
</dbReference>
<keyword evidence="4" id="KW-0997">Cell inner membrane</keyword>
<evidence type="ECO:0000256" key="1">
    <source>
        <dbReference type="ARBA" id="ARBA00004429"/>
    </source>
</evidence>
<feature type="domain" description="ABC transmembrane type-1" evidence="9">
    <location>
        <begin position="63"/>
        <end position="251"/>
    </location>
</feature>
<feature type="transmembrane region" description="Helical" evidence="8">
    <location>
        <begin position="176"/>
        <end position="200"/>
    </location>
</feature>